<dbReference type="GO" id="GO:0005665">
    <property type="term" value="C:RNA polymerase II, core complex"/>
    <property type="evidence" value="ECO:0007669"/>
    <property type="project" value="InterPro"/>
</dbReference>
<keyword evidence="13" id="KW-0539">Nucleus</keyword>
<keyword evidence="8" id="KW-0256">Endoplasmic reticulum</keyword>
<dbReference type="PANTHER" id="PTHR12317">
    <property type="entry name" value="DIACYLGLYCEROL O-ACYLTRANSFERASE"/>
    <property type="match status" value="1"/>
</dbReference>
<dbReference type="GO" id="GO:0008374">
    <property type="term" value="F:O-acyltransferase activity"/>
    <property type="evidence" value="ECO:0007669"/>
    <property type="project" value="InterPro"/>
</dbReference>
<dbReference type="InterPro" id="IPR022905">
    <property type="entry name" value="Rpo11-like"/>
</dbReference>
<dbReference type="InterPro" id="IPR009025">
    <property type="entry name" value="RBP11-like_dimer"/>
</dbReference>
<feature type="transmembrane region" description="Helical" evidence="16">
    <location>
        <begin position="1240"/>
        <end position="1262"/>
    </location>
</feature>
<dbReference type="EMBL" id="RHLC01000016">
    <property type="protein sequence ID" value="TPP47496.1"/>
    <property type="molecule type" value="Genomic_DNA"/>
</dbReference>
<dbReference type="GO" id="GO:0003677">
    <property type="term" value="F:DNA binding"/>
    <property type="evidence" value="ECO:0007669"/>
    <property type="project" value="InterPro"/>
</dbReference>
<feature type="transmembrane region" description="Helical" evidence="16">
    <location>
        <begin position="380"/>
        <end position="402"/>
    </location>
</feature>
<dbReference type="InterPro" id="IPR037685">
    <property type="entry name" value="RBP11"/>
</dbReference>
<feature type="compositionally biased region" description="Low complexity" evidence="15">
    <location>
        <begin position="1092"/>
        <end position="1102"/>
    </location>
</feature>
<keyword evidence="5" id="KW-0444">Lipid biosynthesis</keyword>
<dbReference type="SUPFAM" id="SSF55257">
    <property type="entry name" value="RBP11-like subunits of RNA polymerase"/>
    <property type="match status" value="1"/>
</dbReference>
<dbReference type="HAMAP" id="MF_00261">
    <property type="entry name" value="RNApol_arch_Rpo11"/>
    <property type="match status" value="1"/>
</dbReference>
<evidence type="ECO:0000256" key="12">
    <source>
        <dbReference type="ARBA" id="ARBA00023163"/>
    </source>
</evidence>
<dbReference type="CDD" id="cd07987">
    <property type="entry name" value="LPLAT_MGAT-like"/>
    <property type="match status" value="1"/>
</dbReference>
<dbReference type="Proteomes" id="UP000318447">
    <property type="component" value="Unassembled WGS sequence"/>
</dbReference>
<dbReference type="VEuPathDB" id="TriTrypDB:LDHU3_27.2220"/>
<name>A0A504XEW7_LEIDO</name>
<dbReference type="VEuPathDB" id="TriTrypDB:LdCL_270021300"/>
<keyword evidence="12" id="KW-0804">Transcription</keyword>
<feature type="domain" description="DNA-directed RNA polymerase RBP11-like dimerisation" evidence="17">
    <location>
        <begin position="41"/>
        <end position="119"/>
    </location>
</feature>
<feature type="transmembrane region" description="Helical" evidence="16">
    <location>
        <begin position="593"/>
        <end position="612"/>
    </location>
</feature>
<dbReference type="GO" id="GO:0006629">
    <property type="term" value="P:lipid metabolic process"/>
    <property type="evidence" value="ECO:0007669"/>
    <property type="project" value="UniProtKB-KW"/>
</dbReference>
<dbReference type="GO" id="GO:0003899">
    <property type="term" value="F:DNA-directed RNA polymerase activity"/>
    <property type="evidence" value="ECO:0007669"/>
    <property type="project" value="InterPro"/>
</dbReference>
<feature type="transmembrane region" description="Helical" evidence="16">
    <location>
        <begin position="755"/>
        <end position="776"/>
    </location>
</feature>
<feature type="transmembrane region" description="Helical" evidence="16">
    <location>
        <begin position="1487"/>
        <end position="1506"/>
    </location>
</feature>
<evidence type="ECO:0000256" key="7">
    <source>
        <dbReference type="ARBA" id="ARBA00022692"/>
    </source>
</evidence>
<feature type="transmembrane region" description="Helical" evidence="16">
    <location>
        <begin position="1166"/>
        <end position="1191"/>
    </location>
</feature>
<sequence>MAVPHGMLISRNDITPDSLVDLPGDRKIVEQISNTMANSSLFKMEKEDHTLANLLRMKLHESPFVQIAGYRVPHPTKHNVELRVQTASNGTDAPVPAPKKALQDAIDGCLKDLEVFEEQLRREAQLKGLEALPAPQSPATVSEEGAAALGAADMIPRCSCCSRGQMAGVWLDCSLWLCVLCNVGGVADWRASLSPGPMPKGLLPPAMFAAALWERRGGSSSDTPRQLRGLWKPFRAAMHPESTAFRTPSSGVATEDTTIIPSYSKAESTDGAPPVAPPAALADPQLATLSAQSVNASFALTCRSSSMLASQAQLSRSHGPASISRPHSDVGLDGEPAAPFEVPHFSTVSLLIVWMLDCAVGLFSLVLSDVYVNQYPEFPLMFFLALGSHLNVLAGFFVYLLGREKYGHKVYRFYQPFAGGVQFVTLQCFGVTCVSSSLLLTAAYALLFEPSVNHSHGFMSTIGVLALFGNILLLLSLRSFTFHDCAKASEPGSTTASSGTGSAFLADKGLSAFLRYLRRRPNAESALEVALLTAQSAFSMVAIRFPRLQEVIFRVNLAITLACGTLSLCFVGYRRSLGFISFRLRMHRTFDTVLLWLSRFLYVAAAFANVLLLMDAGVHTVTPLSVLAVQGLSVVSCVALLMFLRTMRYEALANTPNVPSSVFELGGVVAVATAFLLACLNVSIFFYVQNYPDGLDEAVEGTSWTYQGVLVLVSQLAQLVSLLPTPMVYVSGVIMHDDHFRMLARNRSVETLPVLLLQALSYLLYVAAIISFTLFLSSSAPAIAPLEAVLSTLSVFCMTCAVRLCSSLTYKLRAFLAAVVEEPPSEPTTVGKKPATKAVVSLDSVLPVHTEPSPGLRSRMAEELANTAYIMNGEMIFSYLLCLTNLLLRLLVDISLHHVWGEVELPHARLIMIANACFIACVPLAHYSGRDKGVQVFHPFTGSGSFVALQVLGWMIYAICVIIIILGTIVSSNSNSVPAEWHALIAEGPVMYTLFGVLELIPVVLITLSIAIEARYTMATALQQRLAKESFLELRRFMREELADKSDEEKAVAQVAFRTLMTAALHSFDIPCTDGLLRIYKDPAAARRTGRGSRAQNSCSTGSDDDDGSAEENESRESSDWSCSGEDLTIRRRRQEGARVLVFLLCCASAAFFVIAAFMAKVMVLSLAFAVTAMLICTISCIGLHAGYGMVLHGEPSVYVPFMPFRGGSQFVVRQMAGWCCYAGAFLVTLITSIESAEVSATAMLIAALLSVTSQVFIFSSVPLFSHRRGQPTFLEVNGEGIVALFTFSGAMAFGRVYTPLVAFFGRDTQHYLHYGDESSASRRTRVPFVLAVMSLSLAVPCTLIALSRTKLQWERVMHTGTAAEAVSKQSPSSTRRERHRTMLAKGISNLIEVLAIVLATFAPLSIGFLIFYFFTQYTPRLVQVMEAYLPVCFVLTALTLVLSVVPYVVDVGVPLFVVTVRVTVVTWMLYCMPLLAGGLLLLPALIAPRHSTLFLACGAFVMLMAGNFKKVRLAMKLAVYAVIGYLTYQRCMLHAVGGPSWGMARALGVHVVDCAVLGAWLWYLPLYSGKPYHTGSQRSLRFTEFARNYLFADAVKYFNFRVIVDDPAVQMRDDTSQYLFSFHPHGVFPGTALFASLTAEWALKVGVNAQRYVSTHVASVVFNAPLLRDFNLRLGALSVSRRSVEASLKRGNSVLIVTGGQAEMLRTQVSSERMILITQHTGFIRLAIASRVPLVPLLCFAENNVLGMLQFPRIQRLSLKLLGFPFPVIPLGRFGLPLPFRTPLTLVVGPPLAIPEGADENNPDDMRRVSEAYFQSLKDLFYRRRAEAGYPGMELVLLNEKEEARKRRQAREAAASTAKKAA</sequence>
<reference evidence="19" key="1">
    <citation type="submission" date="2019-02" db="EMBL/GenBank/DDBJ databases">
        <title>FDA dAtabase for Regulatory Grade micrObial Sequences (FDA-ARGOS): Supporting development and validation of Infectious Disease Dx tests.</title>
        <authorList>
            <person name="Duncan R."/>
            <person name="Fisher C."/>
            <person name="Tallon L."/>
            <person name="Sadzewicz L."/>
            <person name="Sengamalay N."/>
            <person name="Ott S."/>
            <person name="Godinez A."/>
            <person name="Nagaraj S."/>
            <person name="Vavikolanu K."/>
            <person name="Nadendla S."/>
            <person name="Aluvathingal J."/>
            <person name="Sichtig H."/>
        </authorList>
    </citation>
    <scope>NUCLEOTIDE SEQUENCE [LARGE SCALE GENOMIC DNA]</scope>
    <source>
        <strain evidence="19">FDAARGOS_361</strain>
    </source>
</reference>
<evidence type="ECO:0000259" key="17">
    <source>
        <dbReference type="Pfam" id="PF13656"/>
    </source>
</evidence>
<feature type="transmembrane region" description="Helical" evidence="16">
    <location>
        <begin position="624"/>
        <end position="644"/>
    </location>
</feature>
<dbReference type="Pfam" id="PF13656">
    <property type="entry name" value="RNA_pol_L_2"/>
    <property type="match status" value="1"/>
</dbReference>
<keyword evidence="11 16" id="KW-0472">Membrane</keyword>
<evidence type="ECO:0000256" key="1">
    <source>
        <dbReference type="ARBA" id="ARBA00004123"/>
    </source>
</evidence>
<proteinExistence type="inferred from homology"/>
<evidence type="ECO:0000313" key="18">
    <source>
        <dbReference type="EMBL" id="TPP47496.1"/>
    </source>
</evidence>
<feature type="transmembrane region" description="Helical" evidence="16">
    <location>
        <begin position="423"/>
        <end position="446"/>
    </location>
</feature>
<dbReference type="InterPro" id="IPR007130">
    <property type="entry name" value="DAGAT"/>
</dbReference>
<organism evidence="18 19">
    <name type="scientific">Leishmania donovani</name>
    <dbReference type="NCBI Taxonomy" id="5661"/>
    <lineage>
        <taxon>Eukaryota</taxon>
        <taxon>Discoba</taxon>
        <taxon>Euglenozoa</taxon>
        <taxon>Kinetoplastea</taxon>
        <taxon>Metakinetoplastina</taxon>
        <taxon>Trypanosomatida</taxon>
        <taxon>Trypanosomatidae</taxon>
        <taxon>Leishmaniinae</taxon>
        <taxon>Leishmania</taxon>
    </lineage>
</organism>
<evidence type="ECO:0000256" key="5">
    <source>
        <dbReference type="ARBA" id="ARBA00022516"/>
    </source>
</evidence>
<feature type="transmembrane region" description="Helical" evidence="16">
    <location>
        <begin position="946"/>
        <end position="970"/>
    </location>
</feature>
<comment type="caution">
    <text evidence="18">The sequence shown here is derived from an EMBL/GenBank/DDBJ whole genome shotgun (WGS) entry which is preliminary data.</text>
</comment>
<evidence type="ECO:0000256" key="4">
    <source>
        <dbReference type="ARBA" id="ARBA00022478"/>
    </source>
</evidence>
<evidence type="ECO:0000256" key="6">
    <source>
        <dbReference type="ARBA" id="ARBA00022679"/>
    </source>
</evidence>
<evidence type="ECO:0000256" key="8">
    <source>
        <dbReference type="ARBA" id="ARBA00022824"/>
    </source>
</evidence>
<evidence type="ECO:0000256" key="3">
    <source>
        <dbReference type="ARBA" id="ARBA00005420"/>
    </source>
</evidence>
<feature type="transmembrane region" description="Helical" evidence="16">
    <location>
        <begin position="782"/>
        <end position="805"/>
    </location>
</feature>
<feature type="transmembrane region" description="Helical" evidence="16">
    <location>
        <begin position="1326"/>
        <end position="1347"/>
    </location>
</feature>
<evidence type="ECO:0000256" key="13">
    <source>
        <dbReference type="ARBA" id="ARBA00023242"/>
    </source>
</evidence>
<keyword evidence="9 16" id="KW-1133">Transmembrane helix</keyword>
<keyword evidence="6 18" id="KW-0808">Transferase</keyword>
<evidence type="ECO:0000256" key="16">
    <source>
        <dbReference type="SAM" id="Phobius"/>
    </source>
</evidence>
<comment type="similarity">
    <text evidence="3">Belongs to the diacylglycerol acyltransferase family.</text>
</comment>
<feature type="region of interest" description="Disordered" evidence="15">
    <location>
        <begin position="1088"/>
        <end position="1122"/>
    </location>
</feature>
<feature type="transmembrane region" description="Helical" evidence="16">
    <location>
        <begin position="1211"/>
        <end position="1234"/>
    </location>
</feature>
<comment type="subcellular location">
    <subcellularLocation>
        <location evidence="2">Endoplasmic reticulum membrane</location>
        <topology evidence="2">Multi-pass membrane protein</topology>
    </subcellularLocation>
    <subcellularLocation>
        <location evidence="1">Nucleus</location>
    </subcellularLocation>
</comment>
<evidence type="ECO:0000256" key="10">
    <source>
        <dbReference type="ARBA" id="ARBA00023098"/>
    </source>
</evidence>
<evidence type="ECO:0000256" key="11">
    <source>
        <dbReference type="ARBA" id="ARBA00023136"/>
    </source>
</evidence>
<feature type="transmembrane region" description="Helical" evidence="16">
    <location>
        <begin position="1428"/>
        <end position="1450"/>
    </location>
</feature>
<feature type="transmembrane region" description="Helical" evidence="16">
    <location>
        <begin position="1140"/>
        <end position="1160"/>
    </location>
</feature>
<evidence type="ECO:0000256" key="15">
    <source>
        <dbReference type="SAM" id="MobiDB-lite"/>
    </source>
</evidence>
<feature type="compositionally biased region" description="Acidic residues" evidence="15">
    <location>
        <begin position="1103"/>
        <end position="1112"/>
    </location>
</feature>
<dbReference type="Gene3D" id="3.30.1360.10">
    <property type="entry name" value="RNA polymerase, RBP11-like subunit"/>
    <property type="match status" value="1"/>
</dbReference>
<feature type="transmembrane region" description="Helical" evidence="16">
    <location>
        <begin position="458"/>
        <end position="477"/>
    </location>
</feature>
<feature type="transmembrane region" description="Helical" evidence="16">
    <location>
        <begin position="908"/>
        <end position="925"/>
    </location>
</feature>
<feature type="transmembrane region" description="Helical" evidence="16">
    <location>
        <begin position="551"/>
        <end position="573"/>
    </location>
</feature>
<dbReference type="VEuPathDB" id="TriTrypDB:LDHU3_27.2200"/>
<feature type="transmembrane region" description="Helical" evidence="16">
    <location>
        <begin position="525"/>
        <end position="545"/>
    </location>
</feature>
<dbReference type="GO" id="GO:0005789">
    <property type="term" value="C:endoplasmic reticulum membrane"/>
    <property type="evidence" value="ECO:0007669"/>
    <property type="project" value="UniProtKB-SubCell"/>
</dbReference>
<evidence type="ECO:0000256" key="2">
    <source>
        <dbReference type="ARBA" id="ARBA00004477"/>
    </source>
</evidence>
<feature type="transmembrane region" description="Helical" evidence="16">
    <location>
        <begin position="708"/>
        <end position="734"/>
    </location>
</feature>
<dbReference type="PROSITE" id="PS01154">
    <property type="entry name" value="RNA_POL_L_13KD"/>
    <property type="match status" value="1"/>
</dbReference>
<dbReference type="VEuPathDB" id="TriTrypDB:LdBPK_271450.1"/>
<dbReference type="InterPro" id="IPR036603">
    <property type="entry name" value="RBP11-like"/>
</dbReference>
<dbReference type="VEuPathDB" id="TriTrypDB:LdBPK_271460.1"/>
<evidence type="ECO:0000313" key="19">
    <source>
        <dbReference type="Proteomes" id="UP000318447"/>
    </source>
</evidence>
<dbReference type="GO" id="GO:0046983">
    <property type="term" value="F:protein dimerization activity"/>
    <property type="evidence" value="ECO:0007669"/>
    <property type="project" value="InterPro"/>
</dbReference>
<dbReference type="VEuPathDB" id="TriTrypDB:LdCL_270021400"/>
<evidence type="ECO:0000256" key="9">
    <source>
        <dbReference type="ARBA" id="ARBA00022989"/>
    </source>
</evidence>
<feature type="transmembrane region" description="Helical" evidence="16">
    <location>
        <begin position="665"/>
        <end position="688"/>
    </location>
</feature>
<protein>
    <submittedName>
        <fullName evidence="18">Diacylglycerol acyltransferase family protein</fullName>
    </submittedName>
</protein>
<feature type="transmembrane region" description="Helical" evidence="16">
    <location>
        <begin position="1391"/>
        <end position="1416"/>
    </location>
</feature>
<keyword evidence="7 16" id="KW-0812">Transmembrane</keyword>
<evidence type="ECO:0000256" key="14">
    <source>
        <dbReference type="ARBA" id="ARBA00023315"/>
    </source>
</evidence>
<keyword evidence="14 18" id="KW-0012">Acyltransferase</keyword>
<keyword evidence="4" id="KW-0240">DNA-directed RNA polymerase</keyword>
<keyword evidence="10" id="KW-0443">Lipid metabolism</keyword>
<dbReference type="CDD" id="cd06926">
    <property type="entry name" value="RNAP_II_RPB11"/>
    <property type="match status" value="1"/>
</dbReference>
<dbReference type="InterPro" id="IPR008193">
    <property type="entry name" value="RNA_pol_Rpb11_13-16kDa_CS"/>
</dbReference>
<feature type="transmembrane region" description="Helical" evidence="16">
    <location>
        <begin position="1457"/>
        <end position="1481"/>
    </location>
</feature>
<accession>A0A504XEW7</accession>
<dbReference type="GO" id="GO:0006366">
    <property type="term" value="P:transcription by RNA polymerase II"/>
    <property type="evidence" value="ECO:0007669"/>
    <property type="project" value="InterPro"/>
</dbReference>
<dbReference type="Pfam" id="PF03982">
    <property type="entry name" value="DAGAT"/>
    <property type="match status" value="1"/>
</dbReference>
<gene>
    <name evidence="18" type="ORF">CGC21_30690</name>
</gene>
<feature type="transmembrane region" description="Helical" evidence="16">
    <location>
        <begin position="867"/>
        <end position="888"/>
    </location>
</feature>
<feature type="transmembrane region" description="Helical" evidence="16">
    <location>
        <begin position="990"/>
        <end position="1012"/>
    </location>
</feature>
<dbReference type="PANTHER" id="PTHR12317:SF34">
    <property type="entry name" value="ACYLTRANSFERASE"/>
    <property type="match status" value="1"/>
</dbReference>